<protein>
    <submittedName>
        <fullName evidence="1">Uncharacterized protein</fullName>
    </submittedName>
</protein>
<keyword evidence="2" id="KW-1185">Reference proteome</keyword>
<proteinExistence type="predicted"/>
<evidence type="ECO:0000313" key="2">
    <source>
        <dbReference type="Proteomes" id="UP001172778"/>
    </source>
</evidence>
<accession>A0ABT7E413</accession>
<organism evidence="1 2">
    <name type="scientific">Parachitinimonas caeni</name>
    <dbReference type="NCBI Taxonomy" id="3031301"/>
    <lineage>
        <taxon>Bacteria</taxon>
        <taxon>Pseudomonadati</taxon>
        <taxon>Pseudomonadota</taxon>
        <taxon>Betaproteobacteria</taxon>
        <taxon>Neisseriales</taxon>
        <taxon>Chitinibacteraceae</taxon>
        <taxon>Parachitinimonas</taxon>
    </lineage>
</organism>
<name>A0ABT7E413_9NEIS</name>
<dbReference type="EMBL" id="JARRAF010000021">
    <property type="protein sequence ID" value="MDK2125622.1"/>
    <property type="molecule type" value="Genomic_DNA"/>
</dbReference>
<comment type="caution">
    <text evidence="1">The sequence shown here is derived from an EMBL/GenBank/DDBJ whole genome shotgun (WGS) entry which is preliminary data.</text>
</comment>
<evidence type="ECO:0000313" key="1">
    <source>
        <dbReference type="EMBL" id="MDK2125622.1"/>
    </source>
</evidence>
<sequence length="145" mass="15302">MSANRQLASLPAPDLAFAKPLALYRGQVLAWDAAGVASVALADLLIPCVLAAGLARPPVDSSVLVAREGDSGVIIAAFPAPANGQRALQWDGETLSLSAQSRIELRCGDARMVLTADGRIELHGVNLLSDMREQQHFEAGRISFN</sequence>
<dbReference type="Proteomes" id="UP001172778">
    <property type="component" value="Unassembled WGS sequence"/>
</dbReference>
<gene>
    <name evidence="1" type="ORF">PZA18_16325</name>
</gene>
<reference evidence="1" key="1">
    <citation type="submission" date="2023-03" db="EMBL/GenBank/DDBJ databases">
        <title>Chitinimonas shenzhenensis gen. nov., sp. nov., a novel member of family Burkholderiaceae isolated from activated sludge collected in Shen Zhen, China.</title>
        <authorList>
            <person name="Wang X."/>
        </authorList>
    </citation>
    <scope>NUCLEOTIDE SEQUENCE</scope>
    <source>
        <strain evidence="1">DQS-5</strain>
    </source>
</reference>
<dbReference type="RefSeq" id="WP_284101929.1">
    <property type="nucleotide sequence ID" value="NZ_JARRAF010000021.1"/>
</dbReference>